<evidence type="ECO:0000256" key="1">
    <source>
        <dbReference type="ARBA" id="ARBA00022598"/>
    </source>
</evidence>
<dbReference type="SUPFAM" id="SSF52374">
    <property type="entry name" value="Nucleotidylyl transferase"/>
    <property type="match status" value="1"/>
</dbReference>
<evidence type="ECO:0000313" key="7">
    <source>
        <dbReference type="Proteomes" id="UP000095283"/>
    </source>
</evidence>
<evidence type="ECO:0000259" key="6">
    <source>
        <dbReference type="Pfam" id="PF00133"/>
    </source>
</evidence>
<keyword evidence="2" id="KW-0547">Nucleotide-binding</keyword>
<name>A0A1I7WNZ6_HETBA</name>
<proteinExistence type="predicted"/>
<dbReference type="GO" id="GO:0004822">
    <property type="term" value="F:isoleucine-tRNA ligase activity"/>
    <property type="evidence" value="ECO:0007669"/>
    <property type="project" value="TreeGrafter"/>
</dbReference>
<dbReference type="GO" id="GO:0006428">
    <property type="term" value="P:isoleucyl-tRNA aminoacylation"/>
    <property type="evidence" value="ECO:0007669"/>
    <property type="project" value="TreeGrafter"/>
</dbReference>
<dbReference type="AlphaFoldDB" id="A0A1I7WNZ6"/>
<organism evidence="7 8">
    <name type="scientific">Heterorhabditis bacteriophora</name>
    <name type="common">Entomopathogenic nematode worm</name>
    <dbReference type="NCBI Taxonomy" id="37862"/>
    <lineage>
        <taxon>Eukaryota</taxon>
        <taxon>Metazoa</taxon>
        <taxon>Ecdysozoa</taxon>
        <taxon>Nematoda</taxon>
        <taxon>Chromadorea</taxon>
        <taxon>Rhabditida</taxon>
        <taxon>Rhabditina</taxon>
        <taxon>Rhabditomorpha</taxon>
        <taxon>Strongyloidea</taxon>
        <taxon>Heterorhabditidae</taxon>
        <taxon>Heterorhabditis</taxon>
    </lineage>
</organism>
<sequence>MSLTVKQGSKKTVFFPLKERYWIKSWQLVVDSISCMNGNYYKRENRCFGVRFRPGWDCHGLPIELKITKNVQVEMNTGKSPVEIRSLARDVANESIGKQMNSFKRWGISGDWSNPYKTMDTEYMSMQLRLFGNMIEKGLVYRSFKPVYWLVVELFYFNCIPSDGVLEGVDQFRGWFQSLLLTATAINDFVPYKRIHVHGFCVDHSNVKMSKSTGNVVDPETITDGSLRQKALGADGLRLWVALVGAENADESRIGDDVLLEIERKIFYLYIYMDFIFQCRDNCINIDYIAYFCCYFHIL</sequence>
<feature type="domain" description="Aminoacyl-tRNA synthetase class Ia" evidence="6">
    <location>
        <begin position="160"/>
        <end position="243"/>
    </location>
</feature>
<dbReference type="Proteomes" id="UP000095283">
    <property type="component" value="Unplaced"/>
</dbReference>
<evidence type="ECO:0000256" key="5">
    <source>
        <dbReference type="ARBA" id="ARBA00023146"/>
    </source>
</evidence>
<dbReference type="Gene3D" id="3.40.50.620">
    <property type="entry name" value="HUPs"/>
    <property type="match status" value="2"/>
</dbReference>
<feature type="domain" description="Aminoacyl-tRNA synthetase class Ia" evidence="6">
    <location>
        <begin position="48"/>
        <end position="150"/>
    </location>
</feature>
<protein>
    <submittedName>
        <fullName evidence="8">tRNA-synt_1 domain-containing protein</fullName>
    </submittedName>
</protein>
<evidence type="ECO:0000313" key="8">
    <source>
        <dbReference type="WBParaSite" id="Hba_06865"/>
    </source>
</evidence>
<keyword evidence="3" id="KW-0067">ATP-binding</keyword>
<evidence type="ECO:0000256" key="3">
    <source>
        <dbReference type="ARBA" id="ARBA00022840"/>
    </source>
</evidence>
<accession>A0A1I7WNZ6</accession>
<dbReference type="InterPro" id="IPR002300">
    <property type="entry name" value="aa-tRNA-synth_Ia"/>
</dbReference>
<dbReference type="PANTHER" id="PTHR42765:SF1">
    <property type="entry name" value="ISOLEUCINE--TRNA LIGASE, MITOCHONDRIAL"/>
    <property type="match status" value="1"/>
</dbReference>
<keyword evidence="1" id="KW-0436">Ligase</keyword>
<dbReference type="WBParaSite" id="Hba_06865">
    <property type="protein sequence ID" value="Hba_06865"/>
    <property type="gene ID" value="Hba_06865"/>
</dbReference>
<dbReference type="PANTHER" id="PTHR42765">
    <property type="entry name" value="SOLEUCYL-TRNA SYNTHETASE"/>
    <property type="match status" value="1"/>
</dbReference>
<dbReference type="Pfam" id="PF00133">
    <property type="entry name" value="tRNA-synt_1"/>
    <property type="match status" value="2"/>
</dbReference>
<dbReference type="InterPro" id="IPR050081">
    <property type="entry name" value="Ile-tRNA_ligase"/>
</dbReference>
<dbReference type="GO" id="GO:0005524">
    <property type="term" value="F:ATP binding"/>
    <property type="evidence" value="ECO:0007669"/>
    <property type="project" value="UniProtKB-KW"/>
</dbReference>
<dbReference type="GO" id="GO:0005739">
    <property type="term" value="C:mitochondrion"/>
    <property type="evidence" value="ECO:0007669"/>
    <property type="project" value="TreeGrafter"/>
</dbReference>
<evidence type="ECO:0000256" key="4">
    <source>
        <dbReference type="ARBA" id="ARBA00022917"/>
    </source>
</evidence>
<dbReference type="InterPro" id="IPR014729">
    <property type="entry name" value="Rossmann-like_a/b/a_fold"/>
</dbReference>
<keyword evidence="5" id="KW-0030">Aminoacyl-tRNA synthetase</keyword>
<evidence type="ECO:0000256" key="2">
    <source>
        <dbReference type="ARBA" id="ARBA00022741"/>
    </source>
</evidence>
<keyword evidence="4" id="KW-0648">Protein biosynthesis</keyword>
<reference evidence="8" key="1">
    <citation type="submission" date="2016-11" db="UniProtKB">
        <authorList>
            <consortium name="WormBaseParasite"/>
        </authorList>
    </citation>
    <scope>IDENTIFICATION</scope>
</reference>
<dbReference type="GO" id="GO:0032543">
    <property type="term" value="P:mitochondrial translation"/>
    <property type="evidence" value="ECO:0007669"/>
    <property type="project" value="TreeGrafter"/>
</dbReference>
<keyword evidence="7" id="KW-1185">Reference proteome</keyword>